<reference evidence="4" key="1">
    <citation type="submission" date="2016-06" db="UniProtKB">
        <authorList>
            <consortium name="WormBaseParasite"/>
        </authorList>
    </citation>
    <scope>IDENTIFICATION</scope>
</reference>
<reference evidence="2 3" key="2">
    <citation type="submission" date="2018-11" db="EMBL/GenBank/DDBJ databases">
        <authorList>
            <consortium name="Pathogen Informatics"/>
        </authorList>
    </citation>
    <scope>NUCLEOTIDE SEQUENCE [LARGE SCALE GENOMIC DNA]</scope>
</reference>
<evidence type="ECO:0000313" key="3">
    <source>
        <dbReference type="Proteomes" id="UP000050794"/>
    </source>
</evidence>
<dbReference type="EMBL" id="UYWY01019944">
    <property type="protein sequence ID" value="VDM39900.1"/>
    <property type="molecule type" value="Genomic_DNA"/>
</dbReference>
<feature type="compositionally biased region" description="Basic and acidic residues" evidence="1">
    <location>
        <begin position="52"/>
        <end position="64"/>
    </location>
</feature>
<sequence>MLECVDDGARACAVLEIGKVGANEQRAYNRLREDGRSSAQSSTQLGGGEVTHFGETRRDEKRESGCEKWQGHLRSCDKLNRSFPHTLIGQCPSVGGSLVRFNWLIGARH</sequence>
<evidence type="ECO:0000313" key="2">
    <source>
        <dbReference type="EMBL" id="VDM39900.1"/>
    </source>
</evidence>
<dbReference type="Proteomes" id="UP000050794">
    <property type="component" value="Unassembled WGS sequence"/>
</dbReference>
<organism evidence="3 4">
    <name type="scientific">Toxocara canis</name>
    <name type="common">Canine roundworm</name>
    <dbReference type="NCBI Taxonomy" id="6265"/>
    <lineage>
        <taxon>Eukaryota</taxon>
        <taxon>Metazoa</taxon>
        <taxon>Ecdysozoa</taxon>
        <taxon>Nematoda</taxon>
        <taxon>Chromadorea</taxon>
        <taxon>Rhabditida</taxon>
        <taxon>Spirurina</taxon>
        <taxon>Ascaridomorpha</taxon>
        <taxon>Ascaridoidea</taxon>
        <taxon>Toxocaridae</taxon>
        <taxon>Toxocara</taxon>
    </lineage>
</organism>
<protein>
    <submittedName>
        <fullName evidence="2 4">Uncharacterized protein</fullName>
    </submittedName>
</protein>
<evidence type="ECO:0000256" key="1">
    <source>
        <dbReference type="SAM" id="MobiDB-lite"/>
    </source>
</evidence>
<proteinExistence type="predicted"/>
<accession>A0A183UJA9</accession>
<dbReference type="WBParaSite" id="TCNE_0000857901-mRNA-1">
    <property type="protein sequence ID" value="TCNE_0000857901-mRNA-1"/>
    <property type="gene ID" value="TCNE_0000857901"/>
</dbReference>
<keyword evidence="3" id="KW-1185">Reference proteome</keyword>
<name>A0A183UJA9_TOXCA</name>
<gene>
    <name evidence="2" type="ORF">TCNE_LOCUS8579</name>
</gene>
<evidence type="ECO:0000313" key="4">
    <source>
        <dbReference type="WBParaSite" id="TCNE_0000857901-mRNA-1"/>
    </source>
</evidence>
<dbReference type="AlphaFoldDB" id="A0A183UJA9"/>
<feature type="region of interest" description="Disordered" evidence="1">
    <location>
        <begin position="31"/>
        <end position="64"/>
    </location>
</feature>